<organism evidence="2 3">
    <name type="scientific">Plectus sambesii</name>
    <dbReference type="NCBI Taxonomy" id="2011161"/>
    <lineage>
        <taxon>Eukaryota</taxon>
        <taxon>Metazoa</taxon>
        <taxon>Ecdysozoa</taxon>
        <taxon>Nematoda</taxon>
        <taxon>Chromadorea</taxon>
        <taxon>Plectida</taxon>
        <taxon>Plectina</taxon>
        <taxon>Plectoidea</taxon>
        <taxon>Plectidae</taxon>
        <taxon>Plectus</taxon>
    </lineage>
</organism>
<dbReference type="AlphaFoldDB" id="A0A914XK70"/>
<dbReference type="WBParaSite" id="PSAMB.scaffold861size40077.g9262.t1">
    <property type="protein sequence ID" value="PSAMB.scaffold861size40077.g9262.t1"/>
    <property type="gene ID" value="PSAMB.scaffold861size40077.g9262"/>
</dbReference>
<accession>A0A914XK70</accession>
<keyword evidence="2" id="KW-1185">Reference proteome</keyword>
<evidence type="ECO:0000313" key="3">
    <source>
        <dbReference type="WBParaSite" id="PSAMB.scaffold861size40077.g9262.t1"/>
    </source>
</evidence>
<evidence type="ECO:0000256" key="1">
    <source>
        <dbReference type="SAM" id="Phobius"/>
    </source>
</evidence>
<sequence length="257" mass="28621">MFLNINAGHWRKFIPERTWDITDAHEQFNLYTSNSRESSEGARTLGGDRRGGGRRSFLAGYFGAPASHQLRAEASRTQRVGTPVGYEPRDGEKPPPSVIIEVGRSASTRLQWAQQDGAPRRAPSANLPAHKLSRPYACLSACRRTLWLQSRLPTRLVEFFFMTSSVPWYRNNPCSQPELMASTSSVGRRHLARFALFIALFMHFFLSFIALPLRLLPPPLSPSLRLSQSTAGGAGSRKKAVVVKAVVISLERGRSFP</sequence>
<feature type="transmembrane region" description="Helical" evidence="1">
    <location>
        <begin position="194"/>
        <end position="216"/>
    </location>
</feature>
<dbReference type="Proteomes" id="UP000887566">
    <property type="component" value="Unplaced"/>
</dbReference>
<keyword evidence="1" id="KW-1133">Transmembrane helix</keyword>
<evidence type="ECO:0000313" key="2">
    <source>
        <dbReference type="Proteomes" id="UP000887566"/>
    </source>
</evidence>
<proteinExistence type="predicted"/>
<protein>
    <submittedName>
        <fullName evidence="3">Uncharacterized protein</fullName>
    </submittedName>
</protein>
<reference evidence="3" key="1">
    <citation type="submission" date="2022-11" db="UniProtKB">
        <authorList>
            <consortium name="WormBaseParasite"/>
        </authorList>
    </citation>
    <scope>IDENTIFICATION</scope>
</reference>
<name>A0A914XK70_9BILA</name>
<keyword evidence="1" id="KW-0812">Transmembrane</keyword>
<keyword evidence="1" id="KW-0472">Membrane</keyword>